<reference evidence="1" key="1">
    <citation type="journal article" date="2020" name="bioRxiv">
        <title>A rank-normalized archaeal taxonomy based on genome phylogeny resolves widespread incomplete and uneven classifications.</title>
        <authorList>
            <person name="Rinke C."/>
            <person name="Chuvochina M."/>
            <person name="Mussig A.J."/>
            <person name="Chaumeil P.-A."/>
            <person name="Waite D.W."/>
            <person name="Whitman W.B."/>
            <person name="Parks D.H."/>
            <person name="Hugenholtz P."/>
        </authorList>
    </citation>
    <scope>NUCLEOTIDE SEQUENCE</scope>
    <source>
        <strain evidence="1">UBA8876</strain>
    </source>
</reference>
<evidence type="ECO:0000313" key="1">
    <source>
        <dbReference type="EMBL" id="HIH94070.1"/>
    </source>
</evidence>
<organism evidence="1 2">
    <name type="scientific">Methanosarcina acetivorans</name>
    <dbReference type="NCBI Taxonomy" id="2214"/>
    <lineage>
        <taxon>Archaea</taxon>
        <taxon>Methanobacteriati</taxon>
        <taxon>Methanobacteriota</taxon>
        <taxon>Stenosarchaea group</taxon>
        <taxon>Methanomicrobia</taxon>
        <taxon>Methanosarcinales</taxon>
        <taxon>Methanosarcinaceae</taxon>
        <taxon>Methanosarcina</taxon>
    </lineage>
</organism>
<proteinExistence type="predicted"/>
<gene>
    <name evidence="1" type="ORF">HA338_08515</name>
</gene>
<evidence type="ECO:0000313" key="2">
    <source>
        <dbReference type="Proteomes" id="UP000600774"/>
    </source>
</evidence>
<dbReference type="Proteomes" id="UP000600774">
    <property type="component" value="Unassembled WGS sequence"/>
</dbReference>
<accession>A0A832WAC3</accession>
<dbReference type="EMBL" id="DUJU01000098">
    <property type="protein sequence ID" value="HIH94070.1"/>
    <property type="molecule type" value="Genomic_DNA"/>
</dbReference>
<name>A0A832WAC3_9EURY</name>
<sequence>MEWYLSDHIGSTSLMVDETGLEVECTDYFPYGQVRFGGLEKYGFIGQENDADTGLMYYSASIIHLSTGFLPSRIQCFLIRIIRRH</sequence>
<dbReference type="Gene3D" id="2.180.10.10">
    <property type="entry name" value="RHS repeat-associated core"/>
    <property type="match status" value="1"/>
</dbReference>
<dbReference type="RefSeq" id="WP_011022028.1">
    <property type="nucleotide sequence ID" value="NZ_DUJU01000098.1"/>
</dbReference>
<dbReference type="GeneID" id="43446058"/>
<comment type="caution">
    <text evidence="1">The sequence shown here is derived from an EMBL/GenBank/DDBJ whole genome shotgun (WGS) entry which is preliminary data.</text>
</comment>
<protein>
    <submittedName>
        <fullName evidence="1">Uncharacterized protein</fullName>
    </submittedName>
</protein>
<dbReference type="AlphaFoldDB" id="A0A832WAC3"/>